<dbReference type="Proteomes" id="UP001589828">
    <property type="component" value="Unassembled WGS sequence"/>
</dbReference>
<proteinExistence type="predicted"/>
<sequence>MSVKITCIKKDNGNHENPYVAIKSMNWINEADQKNGTSTRVEMHDFVKDGGEAYVKDAAGNKAKLVAKTTDKGTKYVKTVADDVKSDNLLKLKECS</sequence>
<keyword evidence="2" id="KW-1185">Reference proteome</keyword>
<reference evidence="1 2" key="1">
    <citation type="submission" date="2024-09" db="EMBL/GenBank/DDBJ databases">
        <authorList>
            <person name="Sun Q."/>
            <person name="Mori K."/>
        </authorList>
    </citation>
    <scope>NUCLEOTIDE SEQUENCE [LARGE SCALE GENOMIC DNA]</scope>
    <source>
        <strain evidence="1 2">NCAIM B.02415</strain>
    </source>
</reference>
<dbReference type="RefSeq" id="WP_377022450.1">
    <property type="nucleotide sequence ID" value="NZ_JBHLTS010000021.1"/>
</dbReference>
<evidence type="ECO:0000313" key="2">
    <source>
        <dbReference type="Proteomes" id="UP001589828"/>
    </source>
</evidence>
<dbReference type="Pfam" id="PF13031">
    <property type="entry name" value="DUF3892"/>
    <property type="match status" value="1"/>
</dbReference>
<name>A0ABV6L5A1_9SPHI</name>
<comment type="caution">
    <text evidence="1">The sequence shown here is derived from an EMBL/GenBank/DDBJ whole genome shotgun (WGS) entry which is preliminary data.</text>
</comment>
<dbReference type="EMBL" id="JBHLTS010000021">
    <property type="protein sequence ID" value="MFC0514606.1"/>
    <property type="molecule type" value="Genomic_DNA"/>
</dbReference>
<accession>A0ABV6L5A1</accession>
<organism evidence="1 2">
    <name type="scientific">Mucilaginibacter angelicae</name>
    <dbReference type="NCBI Taxonomy" id="869718"/>
    <lineage>
        <taxon>Bacteria</taxon>
        <taxon>Pseudomonadati</taxon>
        <taxon>Bacteroidota</taxon>
        <taxon>Sphingobacteriia</taxon>
        <taxon>Sphingobacteriales</taxon>
        <taxon>Sphingobacteriaceae</taxon>
        <taxon>Mucilaginibacter</taxon>
    </lineage>
</organism>
<evidence type="ECO:0000313" key="1">
    <source>
        <dbReference type="EMBL" id="MFC0514606.1"/>
    </source>
</evidence>
<gene>
    <name evidence="1" type="ORF">ACFFGT_10355</name>
</gene>
<protein>
    <submittedName>
        <fullName evidence="1">DUF3892 domain-containing protein</fullName>
    </submittedName>
</protein>
<dbReference type="InterPro" id="IPR024997">
    <property type="entry name" value="DUF3892"/>
</dbReference>